<gene>
    <name evidence="4" type="ORF">COT75_04885</name>
</gene>
<keyword evidence="2" id="KW-0812">Transmembrane</keyword>
<dbReference type="InterPro" id="IPR011042">
    <property type="entry name" value="6-blade_b-propeller_TolB-like"/>
</dbReference>
<protein>
    <recommendedName>
        <fullName evidence="3">Prolow-density lipoprotein receptor-related protein 1-like beta-propeller domain-containing protein</fullName>
    </recommendedName>
</protein>
<evidence type="ECO:0000259" key="3">
    <source>
        <dbReference type="Pfam" id="PF16472"/>
    </source>
</evidence>
<keyword evidence="2" id="KW-0472">Membrane</keyword>
<sequence>MENTKRPNIRWSHLPYFSSTLLGALALFIFFGLAIFSKKGLIERQPEAFLSETQEEKIIFSSNRDGDDEIYMMNLDGSDVKQLTDNSLADKEAHLSPDGETIVFNRQNSQNSWDLWIMDINGSNEEKLIDLNFSNSLKADFSPDGNKIVYTSAQGELSILDLNNTTNSVLLTKLQATDSHWSSDNKIYFTSYKSVSSGNDIWRIDPNDPGDESTLEWIGGTDGDDYNAFVCGNYVLFTPFDENNGVYTMNKNDGSGLVNISGNRGYAGACSTDESKIIFTKLISPNYEIFTMDINGNNQINVSNNSASEWISDVGMVKIVESMPGSCETSNDCGSSATCENNLCVCDSLQGNCNNDWTDGCETNTYWSEEHCGVCGNVCDVSSGEECVQGVCQSGSSTPEEVCIAEGGTWRMMSNSCLDSCYYAADPSQNCSSAMTYGCDCGSSKCWDGSTCVDNPPLTPSPSPSPSPLVSPSPSPSADQSACEADPNGTWTGFNNSCGDSCELVWPSLIAIACPVGDVFDCDCGETKCWNKDTLKCANNYYTGVRTLDLKVNFDGVPANNNIINLPEDNRQKKILVTIERASDGETAFSDYIDFIYDEAGNIWKANFEW</sequence>
<proteinExistence type="predicted"/>
<dbReference type="Proteomes" id="UP000230093">
    <property type="component" value="Unassembled WGS sequence"/>
</dbReference>
<dbReference type="PANTHER" id="PTHR36842:SF1">
    <property type="entry name" value="PROTEIN TOLB"/>
    <property type="match status" value="1"/>
</dbReference>
<dbReference type="Gene3D" id="2.120.10.30">
    <property type="entry name" value="TolB, C-terminal domain"/>
    <property type="match status" value="2"/>
</dbReference>
<reference evidence="5" key="1">
    <citation type="submission" date="2017-09" db="EMBL/GenBank/DDBJ databases">
        <title>Depth-based differentiation of microbial function through sediment-hosted aquifers and enrichment of novel symbionts in the deep terrestrial subsurface.</title>
        <authorList>
            <person name="Probst A.J."/>
            <person name="Ladd B."/>
            <person name="Jarett J.K."/>
            <person name="Geller-Mcgrath D.E."/>
            <person name="Sieber C.M.K."/>
            <person name="Emerson J.B."/>
            <person name="Anantharaman K."/>
            <person name="Thomas B.C."/>
            <person name="Malmstrom R."/>
            <person name="Stieglmeier M."/>
            <person name="Klingl A."/>
            <person name="Woyke T."/>
            <person name="Ryan C.M."/>
            <person name="Banfield J.F."/>
        </authorList>
    </citation>
    <scope>NUCLEOTIDE SEQUENCE [LARGE SCALE GENOMIC DNA]</scope>
</reference>
<feature type="region of interest" description="Disordered" evidence="1">
    <location>
        <begin position="457"/>
        <end position="484"/>
    </location>
</feature>
<feature type="transmembrane region" description="Helical" evidence="2">
    <location>
        <begin position="16"/>
        <end position="36"/>
    </location>
</feature>
<evidence type="ECO:0000313" key="4">
    <source>
        <dbReference type="EMBL" id="PIS08789.1"/>
    </source>
</evidence>
<evidence type="ECO:0000313" key="5">
    <source>
        <dbReference type="Proteomes" id="UP000230093"/>
    </source>
</evidence>
<accession>A0A2H0WA53</accession>
<keyword evidence="2" id="KW-1133">Transmembrane helix</keyword>
<dbReference type="AlphaFoldDB" id="A0A2H0WA53"/>
<name>A0A2H0WA53_9BACT</name>
<feature type="compositionally biased region" description="Pro residues" evidence="1">
    <location>
        <begin position="457"/>
        <end position="475"/>
    </location>
</feature>
<evidence type="ECO:0000256" key="1">
    <source>
        <dbReference type="SAM" id="MobiDB-lite"/>
    </source>
</evidence>
<organism evidence="4 5">
    <name type="scientific">Candidatus Beckwithbacteria bacterium CG10_big_fil_rev_8_21_14_0_10_34_10</name>
    <dbReference type="NCBI Taxonomy" id="1974495"/>
    <lineage>
        <taxon>Bacteria</taxon>
        <taxon>Candidatus Beckwithiibacteriota</taxon>
    </lineage>
</organism>
<evidence type="ECO:0000256" key="2">
    <source>
        <dbReference type="SAM" id="Phobius"/>
    </source>
</evidence>
<dbReference type="InterPro" id="IPR032485">
    <property type="entry name" value="LRP1-like_beta_prop"/>
</dbReference>
<dbReference type="PANTHER" id="PTHR36842">
    <property type="entry name" value="PROTEIN TOLB HOMOLOG"/>
    <property type="match status" value="1"/>
</dbReference>
<dbReference type="EMBL" id="PEZT01000028">
    <property type="protein sequence ID" value="PIS08789.1"/>
    <property type="molecule type" value="Genomic_DNA"/>
</dbReference>
<feature type="domain" description="Prolow-density lipoprotein receptor-related protein 1-like beta-propeller" evidence="3">
    <location>
        <begin position="55"/>
        <end position="307"/>
    </location>
</feature>
<comment type="caution">
    <text evidence="4">The sequence shown here is derived from an EMBL/GenBank/DDBJ whole genome shotgun (WGS) entry which is preliminary data.</text>
</comment>
<dbReference type="SUPFAM" id="SSF69304">
    <property type="entry name" value="Tricorn protease N-terminal domain"/>
    <property type="match status" value="1"/>
</dbReference>
<dbReference type="Pfam" id="PF16472">
    <property type="entry name" value="DUF5050"/>
    <property type="match status" value="1"/>
</dbReference>